<evidence type="ECO:0000256" key="3">
    <source>
        <dbReference type="ARBA" id="ARBA00022630"/>
    </source>
</evidence>
<evidence type="ECO:0000256" key="4">
    <source>
        <dbReference type="ARBA" id="ARBA00022827"/>
    </source>
</evidence>
<dbReference type="EC" id="1.8.3.2" evidence="2"/>
<keyword evidence="4" id="KW-0274">FAD</keyword>
<accession>A0A6C0JF49</accession>
<dbReference type="GO" id="GO:0016972">
    <property type="term" value="F:thiol oxidase activity"/>
    <property type="evidence" value="ECO:0007669"/>
    <property type="project" value="UniProtKB-EC"/>
</dbReference>
<proteinExistence type="predicted"/>
<organism evidence="8">
    <name type="scientific">viral metagenome</name>
    <dbReference type="NCBI Taxonomy" id="1070528"/>
    <lineage>
        <taxon>unclassified sequences</taxon>
        <taxon>metagenomes</taxon>
        <taxon>organismal metagenomes</taxon>
    </lineage>
</organism>
<evidence type="ECO:0000256" key="6">
    <source>
        <dbReference type="ARBA" id="ARBA00023157"/>
    </source>
</evidence>
<keyword evidence="3" id="KW-0285">Flavoprotein</keyword>
<evidence type="ECO:0000259" key="7">
    <source>
        <dbReference type="PROSITE" id="PS51324"/>
    </source>
</evidence>
<reference evidence="8" key="1">
    <citation type="journal article" date="2020" name="Nature">
        <title>Giant virus diversity and host interactions through global metagenomics.</title>
        <authorList>
            <person name="Schulz F."/>
            <person name="Roux S."/>
            <person name="Paez-Espino D."/>
            <person name="Jungbluth S."/>
            <person name="Walsh D.A."/>
            <person name="Denef V.J."/>
            <person name="McMahon K.D."/>
            <person name="Konstantinidis K.T."/>
            <person name="Eloe-Fadrosh E.A."/>
            <person name="Kyrpides N.C."/>
            <person name="Woyke T."/>
        </authorList>
    </citation>
    <scope>NUCLEOTIDE SEQUENCE</scope>
    <source>
        <strain evidence="8">GVMAG-M-3300025880-75</strain>
    </source>
</reference>
<dbReference type="Gene3D" id="1.20.120.310">
    <property type="entry name" value="ERV/ALR sulfhydryl oxidase domain"/>
    <property type="match status" value="1"/>
</dbReference>
<sequence length="190" mass="22443">MNLGTIWSNNKKNSGRIVKNTSIKINKVSSVRPTQVISVNSSATKSYWGAAVWMFFHTISIRINEDFYNNNYQYVWDFIKKICNTLPCPYCQKHANEYISKIAIHQINTKDKLKIVLFDFHNSVNNRIGKNIENISILDKYAGANVKAIFDFFEKRFFFSYIGTRNFNDWVKNAVKNEYYEFFNKIRTHF</sequence>
<dbReference type="InterPro" id="IPR017905">
    <property type="entry name" value="ERV/ALR_sulphydryl_oxidase"/>
</dbReference>
<dbReference type="Pfam" id="PF04777">
    <property type="entry name" value="Evr1_Alr"/>
    <property type="match status" value="1"/>
</dbReference>
<feature type="domain" description="ERV/ALR sulfhydryl oxidase" evidence="7">
    <location>
        <begin position="41"/>
        <end position="142"/>
    </location>
</feature>
<dbReference type="SUPFAM" id="SSF69000">
    <property type="entry name" value="FAD-dependent thiol oxidase"/>
    <property type="match status" value="1"/>
</dbReference>
<protein>
    <recommendedName>
        <fullName evidence="2">thiol oxidase</fullName>
        <ecNumber evidence="2">1.8.3.2</ecNumber>
    </recommendedName>
</protein>
<dbReference type="InterPro" id="IPR036774">
    <property type="entry name" value="ERV/ALR_sulphydryl_oxid_sf"/>
</dbReference>
<evidence type="ECO:0000256" key="5">
    <source>
        <dbReference type="ARBA" id="ARBA00023002"/>
    </source>
</evidence>
<evidence type="ECO:0000256" key="1">
    <source>
        <dbReference type="ARBA" id="ARBA00001974"/>
    </source>
</evidence>
<dbReference type="AlphaFoldDB" id="A0A6C0JF49"/>
<evidence type="ECO:0000256" key="2">
    <source>
        <dbReference type="ARBA" id="ARBA00012512"/>
    </source>
</evidence>
<keyword evidence="5" id="KW-0560">Oxidoreductase</keyword>
<keyword evidence="6" id="KW-1015">Disulfide bond</keyword>
<name>A0A6C0JF49_9ZZZZ</name>
<comment type="cofactor">
    <cofactor evidence="1">
        <name>FAD</name>
        <dbReference type="ChEBI" id="CHEBI:57692"/>
    </cofactor>
</comment>
<dbReference type="EMBL" id="MN740355">
    <property type="protein sequence ID" value="QHU02274.1"/>
    <property type="molecule type" value="Genomic_DNA"/>
</dbReference>
<evidence type="ECO:0000313" key="8">
    <source>
        <dbReference type="EMBL" id="QHU02274.1"/>
    </source>
</evidence>
<dbReference type="PROSITE" id="PS51324">
    <property type="entry name" value="ERV_ALR"/>
    <property type="match status" value="1"/>
</dbReference>